<protein>
    <submittedName>
        <fullName evidence="2">Uncharacterized protein</fullName>
    </submittedName>
</protein>
<reference evidence="2 3" key="1">
    <citation type="submission" date="2024-01" db="EMBL/GenBank/DDBJ databases">
        <title>The complete chloroplast genome sequence of Lithospermum erythrorhizon: insights into the phylogenetic relationship among Boraginaceae species and the maternal lineages of purple gromwells.</title>
        <authorList>
            <person name="Okada T."/>
            <person name="Watanabe K."/>
        </authorList>
    </citation>
    <scope>NUCLEOTIDE SEQUENCE [LARGE SCALE GENOMIC DNA]</scope>
</reference>
<comment type="caution">
    <text evidence="2">The sequence shown here is derived from an EMBL/GenBank/DDBJ whole genome shotgun (WGS) entry which is preliminary data.</text>
</comment>
<name>A0AAV3R005_LITER</name>
<dbReference type="AlphaFoldDB" id="A0AAV3R005"/>
<sequence length="90" mass="10226">MLTEPHGSALQQADLPRGYSRADLPCGNAFSQLQGDPKKKMEVNEGRIEYLTPLNASEGNVFMKIEDKKMLPRPPRQKTNQTKRDMSKYC</sequence>
<proteinExistence type="predicted"/>
<gene>
    <name evidence="2" type="ORF">LIER_23289</name>
</gene>
<feature type="region of interest" description="Disordered" evidence="1">
    <location>
        <begin position="1"/>
        <end position="21"/>
    </location>
</feature>
<evidence type="ECO:0000313" key="3">
    <source>
        <dbReference type="Proteomes" id="UP001454036"/>
    </source>
</evidence>
<keyword evidence="3" id="KW-1185">Reference proteome</keyword>
<organism evidence="2 3">
    <name type="scientific">Lithospermum erythrorhizon</name>
    <name type="common">Purple gromwell</name>
    <name type="synonym">Lithospermum officinale var. erythrorhizon</name>
    <dbReference type="NCBI Taxonomy" id="34254"/>
    <lineage>
        <taxon>Eukaryota</taxon>
        <taxon>Viridiplantae</taxon>
        <taxon>Streptophyta</taxon>
        <taxon>Embryophyta</taxon>
        <taxon>Tracheophyta</taxon>
        <taxon>Spermatophyta</taxon>
        <taxon>Magnoliopsida</taxon>
        <taxon>eudicotyledons</taxon>
        <taxon>Gunneridae</taxon>
        <taxon>Pentapetalae</taxon>
        <taxon>asterids</taxon>
        <taxon>lamiids</taxon>
        <taxon>Boraginales</taxon>
        <taxon>Boraginaceae</taxon>
        <taxon>Boraginoideae</taxon>
        <taxon>Lithospermeae</taxon>
        <taxon>Lithospermum</taxon>
    </lineage>
</organism>
<feature type="region of interest" description="Disordered" evidence="1">
    <location>
        <begin position="68"/>
        <end position="90"/>
    </location>
</feature>
<accession>A0AAV3R005</accession>
<dbReference type="EMBL" id="BAABME010006525">
    <property type="protein sequence ID" value="GAA0168613.1"/>
    <property type="molecule type" value="Genomic_DNA"/>
</dbReference>
<dbReference type="Proteomes" id="UP001454036">
    <property type="component" value="Unassembled WGS sequence"/>
</dbReference>
<evidence type="ECO:0000256" key="1">
    <source>
        <dbReference type="SAM" id="MobiDB-lite"/>
    </source>
</evidence>
<evidence type="ECO:0000313" key="2">
    <source>
        <dbReference type="EMBL" id="GAA0168613.1"/>
    </source>
</evidence>